<sequence length="320" mass="36444">MLPSKELANGPTNSKSAMTEDSVRALSQYIVNEFFRQTGLSVPAGQSEQDGPVGQQVHTEMQCWNLRDISPHRLQKHVVTGINYATTTFGHNRLDTQVHIALFTVLCLCVDDLEVDSAALEEFVPRFQTGREQLHPVLSLLVEKLQRMPDFYHLYAASAIVAGTIHFINCTLFDKQYEDMKLHSKALPFVLYKRARNSLGEVYASCVWDKFNFPELSTHVQVMPETMIYLDYANDILSFYKEELVGETNNFVHDRVRVTGKDVKGALLDILNETVNAVARARLILQGEKERAIWERFLQGYVAFHFLSPRYKLAALTGRQ</sequence>
<comment type="similarity">
    <text evidence="1">Belongs to the trichodiene synthase family.</text>
</comment>
<protein>
    <recommendedName>
        <fullName evidence="6">Terpenoid synthase</fullName>
    </recommendedName>
</protein>
<dbReference type="EMBL" id="KN840476">
    <property type="protein sequence ID" value="KIP08661.1"/>
    <property type="molecule type" value="Genomic_DNA"/>
</dbReference>
<feature type="region of interest" description="Disordered" evidence="3">
    <location>
        <begin position="1"/>
        <end position="20"/>
    </location>
</feature>
<evidence type="ECO:0000313" key="5">
    <source>
        <dbReference type="Proteomes" id="UP000053257"/>
    </source>
</evidence>
<feature type="compositionally biased region" description="Polar residues" evidence="3">
    <location>
        <begin position="10"/>
        <end position="19"/>
    </location>
</feature>
<organism evidence="4 5">
    <name type="scientific">Phlebiopsis gigantea (strain 11061_1 CR5-6)</name>
    <name type="common">White-rot fungus</name>
    <name type="synonym">Peniophora gigantea</name>
    <dbReference type="NCBI Taxonomy" id="745531"/>
    <lineage>
        <taxon>Eukaryota</taxon>
        <taxon>Fungi</taxon>
        <taxon>Dikarya</taxon>
        <taxon>Basidiomycota</taxon>
        <taxon>Agaricomycotina</taxon>
        <taxon>Agaricomycetes</taxon>
        <taxon>Polyporales</taxon>
        <taxon>Phanerochaetaceae</taxon>
        <taxon>Phlebiopsis</taxon>
    </lineage>
</organism>
<dbReference type="SFLD" id="SFLDG01021">
    <property type="entry name" value="Trichodiene_Synthase_Like"/>
    <property type="match status" value="1"/>
</dbReference>
<dbReference type="Gene3D" id="1.10.600.10">
    <property type="entry name" value="Farnesyl Diphosphate Synthase"/>
    <property type="match status" value="1"/>
</dbReference>
<dbReference type="SUPFAM" id="SSF48576">
    <property type="entry name" value="Terpenoid synthases"/>
    <property type="match status" value="1"/>
</dbReference>
<name>A0A0C3S0X8_PHLG1</name>
<dbReference type="STRING" id="745531.A0A0C3S0X8"/>
<dbReference type="SFLD" id="SFLDS00005">
    <property type="entry name" value="Isoprenoid_Synthase_Type_I"/>
    <property type="match status" value="1"/>
</dbReference>
<evidence type="ECO:0008006" key="6">
    <source>
        <dbReference type="Google" id="ProtNLM"/>
    </source>
</evidence>
<evidence type="ECO:0000256" key="1">
    <source>
        <dbReference type="ARBA" id="ARBA00007946"/>
    </source>
</evidence>
<keyword evidence="2" id="KW-0456">Lyase</keyword>
<keyword evidence="5" id="KW-1185">Reference proteome</keyword>
<accession>A0A0C3S0X8</accession>
<dbReference type="InterPro" id="IPR024652">
    <property type="entry name" value="Trichodiene_synth"/>
</dbReference>
<evidence type="ECO:0000256" key="2">
    <source>
        <dbReference type="ARBA" id="ARBA00023239"/>
    </source>
</evidence>
<gene>
    <name evidence="4" type="ORF">PHLGIDRAFT_12454</name>
</gene>
<dbReference type="OrthoDB" id="2998174at2759"/>
<dbReference type="HOGENOM" id="CLU_052212_0_1_1"/>
<proteinExistence type="inferred from homology"/>
<reference evidence="4 5" key="1">
    <citation type="journal article" date="2014" name="PLoS Genet.">
        <title>Analysis of the Phlebiopsis gigantea genome, transcriptome and secretome provides insight into its pioneer colonization strategies of wood.</title>
        <authorList>
            <person name="Hori C."/>
            <person name="Ishida T."/>
            <person name="Igarashi K."/>
            <person name="Samejima M."/>
            <person name="Suzuki H."/>
            <person name="Master E."/>
            <person name="Ferreira P."/>
            <person name="Ruiz-Duenas F.J."/>
            <person name="Held B."/>
            <person name="Canessa P."/>
            <person name="Larrondo L.F."/>
            <person name="Schmoll M."/>
            <person name="Druzhinina I.S."/>
            <person name="Kubicek C.P."/>
            <person name="Gaskell J.A."/>
            <person name="Kersten P."/>
            <person name="St John F."/>
            <person name="Glasner J."/>
            <person name="Sabat G."/>
            <person name="Splinter BonDurant S."/>
            <person name="Syed K."/>
            <person name="Yadav J."/>
            <person name="Mgbeahuruike A.C."/>
            <person name="Kovalchuk A."/>
            <person name="Asiegbu F.O."/>
            <person name="Lackner G."/>
            <person name="Hoffmeister D."/>
            <person name="Rencoret J."/>
            <person name="Gutierrez A."/>
            <person name="Sun H."/>
            <person name="Lindquist E."/>
            <person name="Barry K."/>
            <person name="Riley R."/>
            <person name="Grigoriev I.V."/>
            <person name="Henrissat B."/>
            <person name="Kues U."/>
            <person name="Berka R.M."/>
            <person name="Martinez A.T."/>
            <person name="Covert S.F."/>
            <person name="Blanchette R.A."/>
            <person name="Cullen D."/>
        </authorList>
    </citation>
    <scope>NUCLEOTIDE SEQUENCE [LARGE SCALE GENOMIC DNA]</scope>
    <source>
        <strain evidence="4 5">11061_1 CR5-6</strain>
    </source>
</reference>
<evidence type="ECO:0000313" key="4">
    <source>
        <dbReference type="EMBL" id="KIP08661.1"/>
    </source>
</evidence>
<dbReference type="GO" id="GO:0016838">
    <property type="term" value="F:carbon-oxygen lyase activity, acting on phosphates"/>
    <property type="evidence" value="ECO:0007669"/>
    <property type="project" value="InterPro"/>
</dbReference>
<dbReference type="Pfam" id="PF06330">
    <property type="entry name" value="TRI5"/>
    <property type="match status" value="1"/>
</dbReference>
<dbReference type="Proteomes" id="UP000053257">
    <property type="component" value="Unassembled WGS sequence"/>
</dbReference>
<dbReference type="AlphaFoldDB" id="A0A0C3S0X8"/>
<dbReference type="InterPro" id="IPR008949">
    <property type="entry name" value="Isoprenoid_synthase_dom_sf"/>
</dbReference>
<evidence type="ECO:0000256" key="3">
    <source>
        <dbReference type="SAM" id="MobiDB-lite"/>
    </source>
</evidence>